<reference evidence="1" key="2">
    <citation type="journal article" date="2015" name="Data Brief">
        <title>Shoot transcriptome of the giant reed, Arundo donax.</title>
        <authorList>
            <person name="Barrero R.A."/>
            <person name="Guerrero F.D."/>
            <person name="Moolhuijzen P."/>
            <person name="Goolsby J.A."/>
            <person name="Tidwell J."/>
            <person name="Bellgard S.E."/>
            <person name="Bellgard M.I."/>
        </authorList>
    </citation>
    <scope>NUCLEOTIDE SEQUENCE</scope>
    <source>
        <tissue evidence="1">Shoot tissue taken approximately 20 cm above the soil surface</tissue>
    </source>
</reference>
<evidence type="ECO:0000313" key="1">
    <source>
        <dbReference type="EMBL" id="JAD41551.1"/>
    </source>
</evidence>
<protein>
    <submittedName>
        <fullName evidence="1">Uncharacterized protein</fullName>
    </submittedName>
</protein>
<reference evidence="1" key="1">
    <citation type="submission" date="2014-09" db="EMBL/GenBank/DDBJ databases">
        <authorList>
            <person name="Magalhaes I.L.F."/>
            <person name="Oliveira U."/>
            <person name="Santos F.R."/>
            <person name="Vidigal T.H.D.A."/>
            <person name="Brescovit A.D."/>
            <person name="Santos A.J."/>
        </authorList>
    </citation>
    <scope>NUCLEOTIDE SEQUENCE</scope>
    <source>
        <tissue evidence="1">Shoot tissue taken approximately 20 cm above the soil surface</tissue>
    </source>
</reference>
<dbReference type="AlphaFoldDB" id="A0A0A8ZRX9"/>
<organism evidence="1">
    <name type="scientific">Arundo donax</name>
    <name type="common">Giant reed</name>
    <name type="synonym">Donax arundinaceus</name>
    <dbReference type="NCBI Taxonomy" id="35708"/>
    <lineage>
        <taxon>Eukaryota</taxon>
        <taxon>Viridiplantae</taxon>
        <taxon>Streptophyta</taxon>
        <taxon>Embryophyta</taxon>
        <taxon>Tracheophyta</taxon>
        <taxon>Spermatophyta</taxon>
        <taxon>Magnoliopsida</taxon>
        <taxon>Liliopsida</taxon>
        <taxon>Poales</taxon>
        <taxon>Poaceae</taxon>
        <taxon>PACMAD clade</taxon>
        <taxon>Arundinoideae</taxon>
        <taxon>Arundineae</taxon>
        <taxon>Arundo</taxon>
    </lineage>
</organism>
<name>A0A0A8ZRX9_ARUDO</name>
<accession>A0A0A8ZRX9</accession>
<proteinExistence type="predicted"/>
<sequence length="36" mass="4311">MIFQMSCFYRCYHRFNSHCQIATLFTSSGYSCYSRA</sequence>
<dbReference type="EMBL" id="GBRH01256344">
    <property type="protein sequence ID" value="JAD41551.1"/>
    <property type="molecule type" value="Transcribed_RNA"/>
</dbReference>